<dbReference type="PANTHER" id="PTHR34800">
    <property type="entry name" value="TETRAPYRROLE-BINDING PROTEIN, CHLOROPLASTIC"/>
    <property type="match status" value="1"/>
</dbReference>
<dbReference type="Pfam" id="PF05419">
    <property type="entry name" value="GUN4"/>
    <property type="match status" value="1"/>
</dbReference>
<dbReference type="CDD" id="cd16383">
    <property type="entry name" value="GUN4"/>
    <property type="match status" value="1"/>
</dbReference>
<dbReference type="AlphaFoldDB" id="A0A1L9QSU0"/>
<dbReference type="InterPro" id="IPR027417">
    <property type="entry name" value="P-loop_NTPase"/>
</dbReference>
<evidence type="ECO:0000256" key="1">
    <source>
        <dbReference type="SAM" id="MobiDB-lite"/>
    </source>
</evidence>
<feature type="region of interest" description="Disordered" evidence="1">
    <location>
        <begin position="362"/>
        <end position="381"/>
    </location>
</feature>
<evidence type="ECO:0000259" key="4">
    <source>
        <dbReference type="Pfam" id="PF13191"/>
    </source>
</evidence>
<feature type="domain" description="GUN4-like" evidence="2">
    <location>
        <begin position="819"/>
        <end position="939"/>
    </location>
</feature>
<evidence type="ECO:0000313" key="6">
    <source>
        <dbReference type="Proteomes" id="UP000183940"/>
    </source>
</evidence>
<feature type="domain" description="CHAT" evidence="3">
    <location>
        <begin position="60"/>
        <end position="328"/>
    </location>
</feature>
<dbReference type="Gene3D" id="1.25.40.620">
    <property type="match status" value="1"/>
</dbReference>
<dbReference type="SUPFAM" id="SSF140869">
    <property type="entry name" value="GUN4-like"/>
    <property type="match status" value="1"/>
</dbReference>
<dbReference type="EMBL" id="MLAW01000013">
    <property type="protein sequence ID" value="OJJ25734.1"/>
    <property type="molecule type" value="Genomic_DNA"/>
</dbReference>
<evidence type="ECO:0008006" key="7">
    <source>
        <dbReference type="Google" id="ProtNLM"/>
    </source>
</evidence>
<evidence type="ECO:0000259" key="2">
    <source>
        <dbReference type="Pfam" id="PF05419"/>
    </source>
</evidence>
<sequence length="943" mass="109001">MAQILHIELTPVGENQARFRFFWDNPNQAQERIRPLAEIEELLEQVEKEYYTSLPTPYQKIGQRLFNWLDGGERFLQSALDKPPRNSRGRQIVLAISTSGRLANLPWEVLHNGKRFLVECRPPIVPVRWVQEHDQLRVEEDPKPRFLNLLFMASSPRNFDRVLDFEAEEGQILTATKGMAKDLRLVVEESGCLDELQELIDAESDPFDIVHLTGHATITDETPYFLTEDEYGDRRDCDSRDIADVLPYNHSPLVFLSGCQTGYSNEQTVFSMAEALVQDGVMAVLGWGNRVNDAEASAAAATLYGELSAGQTLVEALGRTYQLLLKQASLTQGETRSDKLCGKQWHLLRLYTSTLPGALVTKRNSREGRREPAPPSSVQPKFIDEQTQELPLIPRKEFVGRRRQLQNCLRVLKSPDNRKVGVMLAGMGGWGKSAIAARLCDRLSSYFPQAIIWGRKSQPIAEPSLVRKLCDQLGSAEERQELREGTEELKYRLRNVFLTTRQQPFLLVLDDFEWSLELKGEQYRLQPSAARVLEALVWAIESAGTEHRIIITCRYQFDWQGLDKFFIQPLDSFHHADLQKKLRRLEHFSSAELDEELLQRTLTLSAGNPRLLEMLNKDVLSQANAEEILTEWENHPEKWKWSIIWEGDLYPPVDNALAKIISACSIYEINVPMAALTAVCKGQLSSREDEQKQIKRAINFGLIEVSHHLKEGKREYRVSQNLSQIFPAVRLPEDTDKLYRLYQKAWAALTELWANIENKNQGQWQEIFRLKFAEKGNPERFREGFEKMRHFLSNCEADSGFQWELRKSKDKCSEETFCERLETLLQEENWYEANEETTFIFYQIMVLENKDSVRDLYIDFPSKDLEKIDRLWVKYSGEQFGFSIQKEIWLNKGGKFAGYDHGNFQKLAEYVGWRKHGSYCSYPHQFTFNKNSQRGHLPRLWGG</sequence>
<evidence type="ECO:0000313" key="5">
    <source>
        <dbReference type="EMBL" id="OJJ25734.1"/>
    </source>
</evidence>
<dbReference type="Gene3D" id="3.40.50.300">
    <property type="entry name" value="P-loop containing nucleotide triphosphate hydrolases"/>
    <property type="match status" value="1"/>
</dbReference>
<proteinExistence type="predicted"/>
<dbReference type="PANTHER" id="PTHR34800:SF1">
    <property type="entry name" value="TETRAPYRROLE-BINDING PROTEIN, CHLOROPLASTIC"/>
    <property type="match status" value="1"/>
</dbReference>
<dbReference type="Pfam" id="PF13191">
    <property type="entry name" value="AAA_16"/>
    <property type="match status" value="1"/>
</dbReference>
<gene>
    <name evidence="5" type="ORF">BI308_09425</name>
</gene>
<keyword evidence="6" id="KW-1185">Reference proteome</keyword>
<evidence type="ECO:0000259" key="3">
    <source>
        <dbReference type="Pfam" id="PF12770"/>
    </source>
</evidence>
<feature type="domain" description="Orc1-like AAA ATPase" evidence="4">
    <location>
        <begin position="397"/>
        <end position="517"/>
    </location>
</feature>
<dbReference type="GO" id="GO:0046906">
    <property type="term" value="F:tetrapyrrole binding"/>
    <property type="evidence" value="ECO:0007669"/>
    <property type="project" value="TreeGrafter"/>
</dbReference>
<dbReference type="Gene3D" id="1.10.10.1770">
    <property type="entry name" value="Gun4-like"/>
    <property type="match status" value="1"/>
</dbReference>
<accession>A0A1L9QSU0</accession>
<dbReference type="InterPro" id="IPR008629">
    <property type="entry name" value="GUN4-like"/>
</dbReference>
<dbReference type="Proteomes" id="UP000183940">
    <property type="component" value="Unassembled WGS sequence"/>
</dbReference>
<dbReference type="InterPro" id="IPR024983">
    <property type="entry name" value="CHAT_dom"/>
</dbReference>
<dbReference type="Pfam" id="PF12770">
    <property type="entry name" value="CHAT"/>
    <property type="match status" value="1"/>
</dbReference>
<name>A0A1L9QSU0_9CYAN</name>
<reference evidence="5" key="1">
    <citation type="submission" date="2016-10" db="EMBL/GenBank/DDBJ databases">
        <title>CRISPR-Cas defence system in Roseofilum reptotaenium: evidence of a bacteriophage-cyanobacterium arms race in the coral black band disease.</title>
        <authorList>
            <person name="Buerger P."/>
            <person name="Wood-Charlson E.M."/>
            <person name="Weynberg K.D."/>
            <person name="Willis B."/>
            <person name="Van Oppen M.J."/>
        </authorList>
    </citation>
    <scope>NUCLEOTIDE SEQUENCE [LARGE SCALE GENOMIC DNA]</scope>
    <source>
        <strain evidence="5">AO1-A</strain>
    </source>
</reference>
<protein>
    <recommendedName>
        <fullName evidence="7">CHAT domain-containing protein</fullName>
    </recommendedName>
</protein>
<dbReference type="InterPro" id="IPR037215">
    <property type="entry name" value="GUN4-like_sf"/>
</dbReference>
<dbReference type="STRING" id="1925591.BI308_09425"/>
<dbReference type="SUPFAM" id="SSF52540">
    <property type="entry name" value="P-loop containing nucleoside triphosphate hydrolases"/>
    <property type="match status" value="1"/>
</dbReference>
<dbReference type="InterPro" id="IPR041664">
    <property type="entry name" value="AAA_16"/>
</dbReference>
<comment type="caution">
    <text evidence="5">The sequence shown here is derived from an EMBL/GenBank/DDBJ whole genome shotgun (WGS) entry which is preliminary data.</text>
</comment>
<organism evidence="5 6">
    <name type="scientific">Roseofilum reptotaenium AO1-A</name>
    <dbReference type="NCBI Taxonomy" id="1925591"/>
    <lineage>
        <taxon>Bacteria</taxon>
        <taxon>Bacillati</taxon>
        <taxon>Cyanobacteriota</taxon>
        <taxon>Cyanophyceae</taxon>
        <taxon>Desertifilales</taxon>
        <taxon>Desertifilaceae</taxon>
        <taxon>Roseofilum</taxon>
    </lineage>
</organism>